<name>A0AAD5QEM6_PARTN</name>
<evidence type="ECO:0000313" key="1">
    <source>
        <dbReference type="EMBL" id="KAJ1348432.1"/>
    </source>
</evidence>
<sequence length="92" mass="11178">MAWHRSHIYFSFFKHSYHIRLPLLYEFRRHEVYRENFVIVAHSSCRRRHCTVDTEWVVKQQIQLATLTEHSVEKLMNVQCSSGSRRSVNEKD</sequence>
<accession>A0AAD5QEM6</accession>
<protein>
    <submittedName>
        <fullName evidence="1">Uncharacterized protein</fullName>
    </submittedName>
</protein>
<dbReference type="EMBL" id="JAHQIW010000505">
    <property type="protein sequence ID" value="KAJ1348432.1"/>
    <property type="molecule type" value="Genomic_DNA"/>
</dbReference>
<keyword evidence="2" id="KW-1185">Reference proteome</keyword>
<gene>
    <name evidence="1" type="ORF">KIN20_003731</name>
</gene>
<organism evidence="1 2">
    <name type="scientific">Parelaphostrongylus tenuis</name>
    <name type="common">Meningeal worm</name>
    <dbReference type="NCBI Taxonomy" id="148309"/>
    <lineage>
        <taxon>Eukaryota</taxon>
        <taxon>Metazoa</taxon>
        <taxon>Ecdysozoa</taxon>
        <taxon>Nematoda</taxon>
        <taxon>Chromadorea</taxon>
        <taxon>Rhabditida</taxon>
        <taxon>Rhabditina</taxon>
        <taxon>Rhabditomorpha</taxon>
        <taxon>Strongyloidea</taxon>
        <taxon>Metastrongylidae</taxon>
        <taxon>Parelaphostrongylus</taxon>
    </lineage>
</organism>
<evidence type="ECO:0000313" key="2">
    <source>
        <dbReference type="Proteomes" id="UP001196413"/>
    </source>
</evidence>
<proteinExistence type="predicted"/>
<dbReference type="AlphaFoldDB" id="A0AAD5QEM6"/>
<comment type="caution">
    <text evidence="1">The sequence shown here is derived from an EMBL/GenBank/DDBJ whole genome shotgun (WGS) entry which is preliminary data.</text>
</comment>
<reference evidence="1" key="1">
    <citation type="submission" date="2021-06" db="EMBL/GenBank/DDBJ databases">
        <title>Parelaphostrongylus tenuis whole genome reference sequence.</title>
        <authorList>
            <person name="Garwood T.J."/>
            <person name="Larsen P.A."/>
            <person name="Fountain-Jones N.M."/>
            <person name="Garbe J.R."/>
            <person name="Macchietto M.G."/>
            <person name="Kania S.A."/>
            <person name="Gerhold R.W."/>
            <person name="Richards J.E."/>
            <person name="Wolf T.M."/>
        </authorList>
    </citation>
    <scope>NUCLEOTIDE SEQUENCE</scope>
    <source>
        <strain evidence="1">MNPRO001-30</strain>
        <tissue evidence="1">Meninges</tissue>
    </source>
</reference>
<dbReference type="Proteomes" id="UP001196413">
    <property type="component" value="Unassembled WGS sequence"/>
</dbReference>